<evidence type="ECO:0000313" key="10">
    <source>
        <dbReference type="Proteomes" id="UP000218327"/>
    </source>
</evidence>
<keyword evidence="9" id="KW-0969">Cilium</keyword>
<gene>
    <name evidence="9" type="primary">flgA</name>
    <name evidence="9" type="ORF">COA96_04935</name>
</gene>
<dbReference type="PANTHER" id="PTHR36307">
    <property type="entry name" value="FLAGELLA BASAL BODY P-RING FORMATION PROTEIN FLGA"/>
    <property type="match status" value="1"/>
</dbReference>
<dbReference type="InterPro" id="IPR017585">
    <property type="entry name" value="SAF_FlgA"/>
</dbReference>
<dbReference type="Gene3D" id="3.90.1210.10">
    <property type="entry name" value="Antifreeze-like/N-acetylneuraminic acid synthase C-terminal domain"/>
    <property type="match status" value="1"/>
</dbReference>
<evidence type="ECO:0000256" key="5">
    <source>
        <dbReference type="ARBA" id="ARBA00022764"/>
    </source>
</evidence>
<dbReference type="Gene3D" id="2.30.30.760">
    <property type="match status" value="1"/>
</dbReference>
<dbReference type="GO" id="GO:0042597">
    <property type="term" value="C:periplasmic space"/>
    <property type="evidence" value="ECO:0007669"/>
    <property type="project" value="UniProtKB-SubCell"/>
</dbReference>
<evidence type="ECO:0000256" key="2">
    <source>
        <dbReference type="ARBA" id="ARBA00010474"/>
    </source>
</evidence>
<dbReference type="Pfam" id="PF17656">
    <property type="entry name" value="ChapFlgA_N"/>
    <property type="match status" value="1"/>
</dbReference>
<comment type="subcellular location">
    <subcellularLocation>
        <location evidence="1 7">Periplasm</location>
    </subcellularLocation>
</comment>
<dbReference type="SMART" id="SM00858">
    <property type="entry name" value="SAF"/>
    <property type="match status" value="1"/>
</dbReference>
<comment type="similarity">
    <text evidence="2 7">Belongs to the FlgA family.</text>
</comment>
<evidence type="ECO:0000259" key="8">
    <source>
        <dbReference type="SMART" id="SM00858"/>
    </source>
</evidence>
<evidence type="ECO:0000256" key="1">
    <source>
        <dbReference type="ARBA" id="ARBA00004418"/>
    </source>
</evidence>
<dbReference type="InterPro" id="IPR039246">
    <property type="entry name" value="Flagellar_FlgA"/>
</dbReference>
<accession>A0A2A5B527</accession>
<dbReference type="EMBL" id="NVVJ01000010">
    <property type="protein sequence ID" value="PCJ26667.1"/>
    <property type="molecule type" value="Genomic_DNA"/>
</dbReference>
<keyword evidence="4 7" id="KW-0732">Signal</keyword>
<keyword evidence="7" id="KW-1005">Bacterial flagellum biogenesis</keyword>
<dbReference type="CDD" id="cd11614">
    <property type="entry name" value="SAF_CpaB_FlgA_like"/>
    <property type="match status" value="1"/>
</dbReference>
<comment type="function">
    <text evidence="6 7">Involved in the assembly process of the P-ring formation. It may associate with FlgF on the rod constituting a structure essential for the P-ring assembly or may act as a modulator protein for the P-ring assembly.</text>
</comment>
<evidence type="ECO:0000256" key="7">
    <source>
        <dbReference type="RuleBase" id="RU362063"/>
    </source>
</evidence>
<feature type="domain" description="SAF" evidence="8">
    <location>
        <begin position="119"/>
        <end position="181"/>
    </location>
</feature>
<comment type="caution">
    <text evidence="9">The sequence shown here is derived from an EMBL/GenBank/DDBJ whole genome shotgun (WGS) entry which is preliminary data.</text>
</comment>
<evidence type="ECO:0000256" key="4">
    <source>
        <dbReference type="ARBA" id="ARBA00022729"/>
    </source>
</evidence>
<reference evidence="10" key="1">
    <citation type="submission" date="2017-08" db="EMBL/GenBank/DDBJ databases">
        <title>A dynamic microbial community with high functional redundancy inhabits the cold, oxic subseafloor aquifer.</title>
        <authorList>
            <person name="Tully B.J."/>
            <person name="Wheat C.G."/>
            <person name="Glazer B.T."/>
            <person name="Huber J.A."/>
        </authorList>
    </citation>
    <scope>NUCLEOTIDE SEQUENCE [LARGE SCALE GENOMIC DNA]</scope>
</reference>
<dbReference type="AlphaFoldDB" id="A0A2A5B527"/>
<organism evidence="9 10">
    <name type="scientific">SAR86 cluster bacterium</name>
    <dbReference type="NCBI Taxonomy" id="2030880"/>
    <lineage>
        <taxon>Bacteria</taxon>
        <taxon>Pseudomonadati</taxon>
        <taxon>Pseudomonadota</taxon>
        <taxon>Gammaproteobacteria</taxon>
        <taxon>SAR86 cluster</taxon>
    </lineage>
</organism>
<dbReference type="PANTHER" id="PTHR36307:SF1">
    <property type="entry name" value="FLAGELLA BASAL BODY P-RING FORMATION PROTEIN FLGA"/>
    <property type="match status" value="1"/>
</dbReference>
<keyword evidence="9" id="KW-0966">Cell projection</keyword>
<dbReference type="NCBIfam" id="TIGR03170">
    <property type="entry name" value="flgA_cterm"/>
    <property type="match status" value="1"/>
</dbReference>
<dbReference type="GO" id="GO:0044780">
    <property type="term" value="P:bacterial-type flagellum assembly"/>
    <property type="evidence" value="ECO:0007669"/>
    <property type="project" value="InterPro"/>
</dbReference>
<keyword evidence="9" id="KW-0282">Flagellum</keyword>
<name>A0A2A5B527_9GAMM</name>
<proteinExistence type="inferred from homology"/>
<feature type="chain" id="PRO_5011818947" description="Flagella basal body P-ring formation protein FlgA" evidence="7">
    <location>
        <begin position="33"/>
        <end position="244"/>
    </location>
</feature>
<evidence type="ECO:0000313" key="9">
    <source>
        <dbReference type="EMBL" id="PCJ26667.1"/>
    </source>
</evidence>
<sequence length="244" mass="26759">MGVIFMTIKLAQGRLFFSLSFFALLSSSYVSAGEFEDLSNIRQIAEQFALAQIENTAFSDITAQAASMDARLQLKKCSEVIEAFTTGRAGNIARTTVGVRCNGVDRWTLYVPVVVSALVDVVYTTRPFIRGESIRTEDVEIRKMSIEKLPPNYMGSTEKIEGMEFTRTVRSGAVLTLNSLKQRKAVQQGQEVIIFAKGHGLEVRMSGKALKNGSLGDSIPVRNMNSGRTIEATIIDDGTVSVLF</sequence>
<protein>
    <recommendedName>
        <fullName evidence="3 7">Flagella basal body P-ring formation protein FlgA</fullName>
    </recommendedName>
</protein>
<evidence type="ECO:0000256" key="6">
    <source>
        <dbReference type="ARBA" id="ARBA00025643"/>
    </source>
</evidence>
<dbReference type="InterPro" id="IPR013974">
    <property type="entry name" value="SAF"/>
</dbReference>
<evidence type="ECO:0000256" key="3">
    <source>
        <dbReference type="ARBA" id="ARBA00014754"/>
    </source>
</evidence>
<dbReference type="Proteomes" id="UP000218327">
    <property type="component" value="Unassembled WGS sequence"/>
</dbReference>
<dbReference type="InterPro" id="IPR041231">
    <property type="entry name" value="FlgA_N"/>
</dbReference>
<keyword evidence="5 7" id="KW-0574">Periplasm</keyword>
<dbReference type="Pfam" id="PF13144">
    <property type="entry name" value="ChapFlgA"/>
    <property type="match status" value="1"/>
</dbReference>
<feature type="signal peptide" evidence="7">
    <location>
        <begin position="1"/>
        <end position="32"/>
    </location>
</feature>